<dbReference type="AlphaFoldDB" id="A0A1C3NMF7"/>
<dbReference type="PANTHER" id="PTHR11601">
    <property type="entry name" value="CYSTEINE DESULFURYLASE FAMILY MEMBER"/>
    <property type="match status" value="1"/>
</dbReference>
<dbReference type="PANTHER" id="PTHR11601:SF34">
    <property type="entry name" value="CYSTEINE DESULFURASE"/>
    <property type="match status" value="1"/>
</dbReference>
<evidence type="ECO:0000313" key="12">
    <source>
        <dbReference type="EMBL" id="PPV06768.1"/>
    </source>
</evidence>
<keyword evidence="12" id="KW-0032">Aminotransferase</keyword>
<dbReference type="EC" id="2.8.1.7" evidence="3"/>
<protein>
    <recommendedName>
        <fullName evidence="3">cysteine desulfurase</fullName>
        <ecNumber evidence="3">2.8.1.7</ecNumber>
    </recommendedName>
</protein>
<dbReference type="Gene3D" id="1.10.260.50">
    <property type="match status" value="1"/>
</dbReference>
<dbReference type="Gene3D" id="3.40.640.10">
    <property type="entry name" value="Type I PLP-dependent aspartate aminotransferase-like (Major domain)"/>
    <property type="match status" value="1"/>
</dbReference>
<evidence type="ECO:0000256" key="7">
    <source>
        <dbReference type="ARBA" id="ARBA00023004"/>
    </source>
</evidence>
<name>A0A1C3NMF7_9XANT</name>
<dbReference type="GO" id="GO:0051536">
    <property type="term" value="F:iron-sulfur cluster binding"/>
    <property type="evidence" value="ECO:0007669"/>
    <property type="project" value="UniProtKB-KW"/>
</dbReference>
<keyword evidence="15" id="KW-1185">Reference proteome</keyword>
<keyword evidence="4" id="KW-0808">Transferase</keyword>
<dbReference type="PIRSF" id="PIRSF005572">
    <property type="entry name" value="NifS"/>
    <property type="match status" value="1"/>
</dbReference>
<dbReference type="InterPro" id="IPR015422">
    <property type="entry name" value="PyrdxlP-dep_Trfase_small"/>
</dbReference>
<evidence type="ECO:0000256" key="2">
    <source>
        <dbReference type="ARBA" id="ARBA00006490"/>
    </source>
</evidence>
<keyword evidence="8" id="KW-0411">Iron-sulfur</keyword>
<accession>A0A1C3NMF7</accession>
<comment type="cofactor">
    <cofactor evidence="1 10">
        <name>pyridoxal 5'-phosphate</name>
        <dbReference type="ChEBI" id="CHEBI:597326"/>
    </cofactor>
</comment>
<dbReference type="InterPro" id="IPR020578">
    <property type="entry name" value="Aminotrans_V_PyrdxlP_BS"/>
</dbReference>
<comment type="catalytic activity">
    <reaction evidence="9">
        <text>(sulfur carrier)-H + L-cysteine = (sulfur carrier)-SH + L-alanine</text>
        <dbReference type="Rhea" id="RHEA:43892"/>
        <dbReference type="Rhea" id="RHEA-COMP:14737"/>
        <dbReference type="Rhea" id="RHEA-COMP:14739"/>
        <dbReference type="ChEBI" id="CHEBI:29917"/>
        <dbReference type="ChEBI" id="CHEBI:35235"/>
        <dbReference type="ChEBI" id="CHEBI:57972"/>
        <dbReference type="ChEBI" id="CHEBI:64428"/>
        <dbReference type="EC" id="2.8.1.7"/>
    </reaction>
</comment>
<comment type="similarity">
    <text evidence="2">Belongs to the class-V pyridoxal-phosphate-dependent aminotransferase family. NifS/IscS subfamily.</text>
</comment>
<dbReference type="Proteomes" id="UP000092503">
    <property type="component" value="Unassembled WGS sequence"/>
</dbReference>
<dbReference type="PROSITE" id="PS00595">
    <property type="entry name" value="AA_TRANSFER_CLASS_5"/>
    <property type="match status" value="1"/>
</dbReference>
<dbReference type="OrthoDB" id="9808002at2"/>
<dbReference type="Gene3D" id="3.90.1150.10">
    <property type="entry name" value="Aspartate Aminotransferase, domain 1"/>
    <property type="match status" value="1"/>
</dbReference>
<evidence type="ECO:0000259" key="11">
    <source>
        <dbReference type="Pfam" id="PF00266"/>
    </source>
</evidence>
<keyword evidence="7" id="KW-0408">Iron</keyword>
<evidence type="ECO:0000256" key="6">
    <source>
        <dbReference type="ARBA" id="ARBA00022898"/>
    </source>
</evidence>
<dbReference type="InterPro" id="IPR015424">
    <property type="entry name" value="PyrdxlP-dep_Trfase"/>
</dbReference>
<organism evidence="13 14">
    <name type="scientific">Xanthomonas bromi</name>
    <dbReference type="NCBI Taxonomy" id="56449"/>
    <lineage>
        <taxon>Bacteria</taxon>
        <taxon>Pseudomonadati</taxon>
        <taxon>Pseudomonadota</taxon>
        <taxon>Gammaproteobacteria</taxon>
        <taxon>Lysobacterales</taxon>
        <taxon>Lysobacteraceae</taxon>
        <taxon>Xanthomonas</taxon>
    </lineage>
</organism>
<evidence type="ECO:0000313" key="15">
    <source>
        <dbReference type="Proteomes" id="UP000239710"/>
    </source>
</evidence>
<evidence type="ECO:0000256" key="9">
    <source>
        <dbReference type="ARBA" id="ARBA00050776"/>
    </source>
</evidence>
<dbReference type="SUPFAM" id="SSF53383">
    <property type="entry name" value="PLP-dependent transferases"/>
    <property type="match status" value="1"/>
</dbReference>
<dbReference type="InterPro" id="IPR015421">
    <property type="entry name" value="PyrdxlP-dep_Trfase_major"/>
</dbReference>
<dbReference type="GO" id="GO:0031071">
    <property type="term" value="F:cysteine desulfurase activity"/>
    <property type="evidence" value="ECO:0007669"/>
    <property type="project" value="UniProtKB-EC"/>
</dbReference>
<proteinExistence type="inferred from homology"/>
<dbReference type="InterPro" id="IPR000192">
    <property type="entry name" value="Aminotrans_V_dom"/>
</dbReference>
<dbReference type="STRING" id="56449.XBLMG947_2356"/>
<reference evidence="12 15" key="2">
    <citation type="submission" date="2016-08" db="EMBL/GenBank/DDBJ databases">
        <title>Evolution of the type three secretion system and type three effector repertoires in Xanthomonas.</title>
        <authorList>
            <person name="Merda D."/>
            <person name="Briand M."/>
            <person name="Bosis E."/>
            <person name="Rousseau C."/>
            <person name="Portier P."/>
            <person name="Jacques M.-A."/>
            <person name="Fischer-Le Saux M."/>
        </authorList>
    </citation>
    <scope>NUCLEOTIDE SEQUENCE [LARGE SCALE GENOMIC DNA]</scope>
    <source>
        <strain evidence="12 15">CFBP1976</strain>
    </source>
</reference>
<keyword evidence="6" id="KW-0663">Pyridoxal phosphate</keyword>
<dbReference type="Proteomes" id="UP000239710">
    <property type="component" value="Unassembled WGS sequence"/>
</dbReference>
<feature type="domain" description="Aminotransferase class V" evidence="11">
    <location>
        <begin position="5"/>
        <end position="366"/>
    </location>
</feature>
<dbReference type="GO" id="GO:0046872">
    <property type="term" value="F:metal ion binding"/>
    <property type="evidence" value="ECO:0007669"/>
    <property type="project" value="UniProtKB-KW"/>
</dbReference>
<dbReference type="EMBL" id="FLTX01000036">
    <property type="protein sequence ID" value="SBV51567.1"/>
    <property type="molecule type" value="Genomic_DNA"/>
</dbReference>
<evidence type="ECO:0000256" key="5">
    <source>
        <dbReference type="ARBA" id="ARBA00022723"/>
    </source>
</evidence>
<evidence type="ECO:0000313" key="13">
    <source>
        <dbReference type="EMBL" id="SBV51567.1"/>
    </source>
</evidence>
<evidence type="ECO:0000256" key="1">
    <source>
        <dbReference type="ARBA" id="ARBA00001933"/>
    </source>
</evidence>
<dbReference type="RefSeq" id="WP_065468854.1">
    <property type="nucleotide sequence ID" value="NZ_FLTX01000036.1"/>
</dbReference>
<dbReference type="GO" id="GO:0008483">
    <property type="term" value="F:transaminase activity"/>
    <property type="evidence" value="ECO:0007669"/>
    <property type="project" value="UniProtKB-KW"/>
</dbReference>
<dbReference type="EMBL" id="MDCE01000013">
    <property type="protein sequence ID" value="PPV06768.1"/>
    <property type="molecule type" value="Genomic_DNA"/>
</dbReference>
<evidence type="ECO:0000256" key="4">
    <source>
        <dbReference type="ARBA" id="ARBA00022679"/>
    </source>
</evidence>
<evidence type="ECO:0000313" key="14">
    <source>
        <dbReference type="Proteomes" id="UP000092503"/>
    </source>
</evidence>
<evidence type="ECO:0000256" key="3">
    <source>
        <dbReference type="ARBA" id="ARBA00012239"/>
    </source>
</evidence>
<dbReference type="Pfam" id="PF00266">
    <property type="entry name" value="Aminotran_5"/>
    <property type="match status" value="1"/>
</dbReference>
<reference evidence="13 14" key="1">
    <citation type="submission" date="2016-06" db="EMBL/GenBank/DDBJ databases">
        <authorList>
            <person name="Kjaerup R.B."/>
            <person name="Dalgaard T.S."/>
            <person name="Juul-Madsen H.R."/>
        </authorList>
    </citation>
    <scope>NUCLEOTIDE SEQUENCE [LARGE SCALE GENOMIC DNA]</scope>
    <source>
        <strain evidence="13">LMG947</strain>
    </source>
</reference>
<evidence type="ECO:0000256" key="8">
    <source>
        <dbReference type="ARBA" id="ARBA00023014"/>
    </source>
</evidence>
<gene>
    <name evidence="13" type="ORF">XBLMG947_2356</name>
    <name evidence="12" type="ORF">XbrCFBP1976_10970</name>
</gene>
<sequence>MKPPIYLDCNASTQPDPVVVEAMLPWLGATHANPHAGHLAGQRAAKAVDTALQAIASLIGASPSELVITSGATESNNLALQGVLSQNPNGSRLLHSSIEHKAVIEVGTHLSTRGVSVETIPVDRHGRVEVEAATKILEFGRFDLNLASVMHANNEIGTIQPIEEISNLLTSKNGILHVDAAQTAGRLRIDVAAMGVDLLSLSSHKMYGPSGIGALYISQRVRKLMQPLLFGGGQQSGLRPGTLPVFLIAGFGKACEIVANSMERDALHTEVLADSFCNFLNEFGANFKKFDCGGPNLPGLRSIRFIGVDADDLVMRASPKLSISSGSACTSGSIHRSHVLQASGFSDDEAREVVRIGFGRQSTTSEAYEAARILADAAACMSRLG</sequence>
<keyword evidence="5" id="KW-0479">Metal-binding</keyword>
<dbReference type="InterPro" id="IPR016454">
    <property type="entry name" value="Cysteine_dSase"/>
</dbReference>
<evidence type="ECO:0000256" key="10">
    <source>
        <dbReference type="RuleBase" id="RU004504"/>
    </source>
</evidence>